<dbReference type="GO" id="GO:0005829">
    <property type="term" value="C:cytosol"/>
    <property type="evidence" value="ECO:0007669"/>
    <property type="project" value="TreeGrafter"/>
</dbReference>
<dbReference type="Pfam" id="PF08206">
    <property type="entry name" value="OB_RNB"/>
    <property type="match status" value="1"/>
</dbReference>
<dbReference type="InterPro" id="IPR022966">
    <property type="entry name" value="RNase_II/R_CS"/>
</dbReference>
<evidence type="ECO:0000256" key="4">
    <source>
        <dbReference type="ARBA" id="ARBA00022839"/>
    </source>
</evidence>
<dbReference type="Gene3D" id="2.40.50.140">
    <property type="entry name" value="Nucleic acid-binding proteins"/>
    <property type="match status" value="2"/>
</dbReference>
<evidence type="ECO:0000256" key="1">
    <source>
        <dbReference type="ARBA" id="ARBA00022490"/>
    </source>
</evidence>
<dbReference type="GO" id="GO:0003723">
    <property type="term" value="F:RNA binding"/>
    <property type="evidence" value="ECO:0007669"/>
    <property type="project" value="UniProtKB-UniRule"/>
</dbReference>
<evidence type="ECO:0000256" key="2">
    <source>
        <dbReference type="ARBA" id="ARBA00022722"/>
    </source>
</evidence>
<evidence type="ECO:0000256" key="6">
    <source>
        <dbReference type="HAMAP-Rule" id="MF_01895"/>
    </source>
</evidence>
<proteinExistence type="inferred from homology"/>
<dbReference type="HAMAP" id="MF_01895">
    <property type="entry name" value="RNase_R"/>
    <property type="match status" value="1"/>
</dbReference>
<dbReference type="KEGG" id="lrug:AB8B22_09935"/>
<dbReference type="InterPro" id="IPR040476">
    <property type="entry name" value="CSD2"/>
</dbReference>
<feature type="domain" description="Cold-shock" evidence="8">
    <location>
        <begin position="196"/>
        <end position="258"/>
    </location>
</feature>
<comment type="catalytic activity">
    <reaction evidence="6">
        <text>Exonucleolytic cleavage in the 3'- to 5'-direction to yield nucleoside 5'-phosphates.</text>
        <dbReference type="EC" id="3.1.13.1"/>
    </reaction>
</comment>
<dbReference type="AlphaFoldDB" id="A0AB39VJC7"/>
<feature type="region of interest" description="Disordered" evidence="7">
    <location>
        <begin position="1"/>
        <end position="49"/>
    </location>
</feature>
<feature type="domain" description="RNB" evidence="9">
    <location>
        <begin position="303"/>
        <end position="658"/>
    </location>
</feature>
<dbReference type="GO" id="GO:0008859">
    <property type="term" value="F:exoribonuclease II activity"/>
    <property type="evidence" value="ECO:0007669"/>
    <property type="project" value="UniProtKB-UniRule"/>
</dbReference>
<dbReference type="Pfam" id="PF00773">
    <property type="entry name" value="RNB"/>
    <property type="match status" value="1"/>
</dbReference>
<evidence type="ECO:0000256" key="7">
    <source>
        <dbReference type="SAM" id="MobiDB-lite"/>
    </source>
</evidence>
<feature type="compositionally biased region" description="Basic and acidic residues" evidence="7">
    <location>
        <begin position="13"/>
        <end position="27"/>
    </location>
</feature>
<keyword evidence="5 6" id="KW-0694">RNA-binding</keyword>
<evidence type="ECO:0000256" key="3">
    <source>
        <dbReference type="ARBA" id="ARBA00022801"/>
    </source>
</evidence>
<comment type="function">
    <text evidence="6">3'-5' exoribonuclease that releases 5'-nucleoside monophosphates and is involved in maturation of structured RNAs.</text>
</comment>
<dbReference type="InterPro" id="IPR011805">
    <property type="entry name" value="RNase_R"/>
</dbReference>
<sequence>MEMREKKSKKNKKEVEKFKENKNESKKEKKNKSEKKERKDNKFFGKKVLKKNESENEKIKKFEEREEKELKYLKKVLAEYEFNFQEILQLLEWSPKKRKIYKMLLNHWEEKGEIFLKRNGKYTLPEKEGFLRGEISIGNGNFGFLDILGEHSVFIPGAYLNTAMDGDTVLVRILKESSSSKKREGEVVNVIKRNREIIVGIFEHNLSFGFVRPKNSPSDIYIPKKFIKGAKTGDLVAVKIDFWGDDTRKPEGEIVSVLGNPQDTEVLISSLLLNEGIEEKFSNEVLKELDKIDEDFTNELSNRKDLRNLDIITIDGADAKDLDDAVYVEKKEDRYKLIVSIADVSHYVGENTALDSEALKRGNSIYLVDRVIPMLPRKLSNNLCSLNPNEDKLTFSVEMEIDFKGKVVKNNFYKSVIRSKYRMTYDDVNKIFDYQRDKKSEKNGKNEKNENLSEEKKEIFFENKKVFERYEKISEMLKNMLELSKIIRANKKRRGSIDFELPEIKVVLDENKLVKDIKLRSRGEAEKLIEDFMVIANETVAEKLFWEETPAIYRVHEDPDKAKIQALNETLIKFGYSLKNMDEIHPGKFQNIINKTTGLPEGYLIHKLILRAMQRARYANKNLGHFGLASKYYLHFTSPIRRYSDLVVHRMLGRSIERFINEREKTKYLSDFEVIASNISKTERIADKLEEDSVKIKLIEYMQDKIGETFIARLSRMNKNKIFMELENHIEVVYNITSSRDNFIYDEENFKIINKRTNESFTMGNTLKVSVVSASYEKMEIEVIPFEEEKSEINLEN</sequence>
<dbReference type="PANTHER" id="PTHR23355:SF9">
    <property type="entry name" value="DIS3-LIKE EXONUCLEASE 2"/>
    <property type="match status" value="1"/>
</dbReference>
<keyword evidence="2 6" id="KW-0540">Nuclease</keyword>
<dbReference type="InterPro" id="IPR011129">
    <property type="entry name" value="CSD"/>
</dbReference>
<dbReference type="RefSeq" id="WP_369711955.1">
    <property type="nucleotide sequence ID" value="NZ_CP165644.1"/>
</dbReference>
<accession>A0AB39VJC7</accession>
<reference evidence="10" key="1">
    <citation type="submission" date="2024-07" db="EMBL/GenBank/DDBJ databases">
        <authorList>
            <person name="Li X.-J."/>
            <person name="Wang X."/>
        </authorList>
    </citation>
    <scope>NUCLEOTIDE SEQUENCE</scope>
    <source>
        <strain evidence="10">HSP-334</strain>
    </source>
</reference>
<evidence type="ECO:0000256" key="5">
    <source>
        <dbReference type="ARBA" id="ARBA00022884"/>
    </source>
</evidence>
<comment type="subcellular location">
    <subcellularLocation>
        <location evidence="6">Cytoplasm</location>
    </subcellularLocation>
</comment>
<keyword evidence="3 6" id="KW-0378">Hydrolase</keyword>
<feature type="domain" description="Cold-shock" evidence="8">
    <location>
        <begin position="132"/>
        <end position="191"/>
    </location>
</feature>
<comment type="similarity">
    <text evidence="6">Belongs to the RNR ribonuclease family. RNase R subfamily.</text>
</comment>
<dbReference type="EMBL" id="CP165644">
    <property type="protein sequence ID" value="XDU67838.1"/>
    <property type="molecule type" value="Genomic_DNA"/>
</dbReference>
<dbReference type="PROSITE" id="PS01175">
    <property type="entry name" value="RIBONUCLEASE_II"/>
    <property type="match status" value="1"/>
</dbReference>
<dbReference type="GO" id="GO:0006402">
    <property type="term" value="P:mRNA catabolic process"/>
    <property type="evidence" value="ECO:0007669"/>
    <property type="project" value="TreeGrafter"/>
</dbReference>
<dbReference type="EC" id="3.1.13.1" evidence="6"/>
<dbReference type="InterPro" id="IPR050180">
    <property type="entry name" value="RNR_Ribonuclease"/>
</dbReference>
<dbReference type="InterPro" id="IPR013223">
    <property type="entry name" value="RNase_B_OB_dom"/>
</dbReference>
<dbReference type="SMART" id="SM00955">
    <property type="entry name" value="RNB"/>
    <property type="match status" value="1"/>
</dbReference>
<evidence type="ECO:0000259" key="9">
    <source>
        <dbReference type="SMART" id="SM00955"/>
    </source>
</evidence>
<dbReference type="Pfam" id="PF17876">
    <property type="entry name" value="CSD2"/>
    <property type="match status" value="1"/>
</dbReference>
<protein>
    <recommendedName>
        <fullName evidence="6">Ribonuclease R</fullName>
        <shortName evidence="6">RNase R</shortName>
        <ecNumber evidence="6">3.1.13.1</ecNumber>
    </recommendedName>
</protein>
<gene>
    <name evidence="6" type="primary">rnr</name>
    <name evidence="10" type="ORF">AB8B22_09935</name>
</gene>
<keyword evidence="1 6" id="KW-0963">Cytoplasm</keyword>
<name>A0AB39VJC7_9FUSO</name>
<dbReference type="SMART" id="SM00357">
    <property type="entry name" value="CSP"/>
    <property type="match status" value="2"/>
</dbReference>
<organism evidence="10">
    <name type="scientific">Leptotrichia rugosa</name>
    <dbReference type="NCBI Taxonomy" id="3239302"/>
    <lineage>
        <taxon>Bacteria</taxon>
        <taxon>Fusobacteriati</taxon>
        <taxon>Fusobacteriota</taxon>
        <taxon>Fusobacteriia</taxon>
        <taxon>Fusobacteriales</taxon>
        <taxon>Leptotrichiaceae</taxon>
        <taxon>Leptotrichia</taxon>
    </lineage>
</organism>
<keyword evidence="4 6" id="KW-0269">Exonuclease</keyword>
<evidence type="ECO:0000313" key="10">
    <source>
        <dbReference type="EMBL" id="XDU67838.1"/>
    </source>
</evidence>
<feature type="compositionally biased region" description="Basic residues" evidence="7">
    <location>
        <begin position="1"/>
        <end position="12"/>
    </location>
</feature>
<dbReference type="PANTHER" id="PTHR23355">
    <property type="entry name" value="RIBONUCLEASE"/>
    <property type="match status" value="1"/>
</dbReference>
<dbReference type="SUPFAM" id="SSF50249">
    <property type="entry name" value="Nucleic acid-binding proteins"/>
    <property type="match status" value="3"/>
</dbReference>
<evidence type="ECO:0000259" key="8">
    <source>
        <dbReference type="SMART" id="SM00357"/>
    </source>
</evidence>
<feature type="compositionally biased region" description="Basic and acidic residues" evidence="7">
    <location>
        <begin position="34"/>
        <end position="43"/>
    </location>
</feature>
<dbReference type="InterPro" id="IPR012340">
    <property type="entry name" value="NA-bd_OB-fold"/>
</dbReference>
<dbReference type="InterPro" id="IPR001900">
    <property type="entry name" value="RNase_II/R"/>
</dbReference>